<reference evidence="1 2" key="1">
    <citation type="submission" date="2019-01" db="EMBL/GenBank/DDBJ databases">
        <title>Insights into ecological role of a new deltaproteobacterial order Candidatus Sinidesulfobacterales (Sva0485) by metagenomics and metatranscriptomics.</title>
        <authorList>
            <person name="Tan S."/>
            <person name="Liu J."/>
            <person name="Fang Y."/>
            <person name="Hedlund B.P."/>
            <person name="Lian Z.H."/>
            <person name="Huang L.Y."/>
            <person name="Li J.T."/>
            <person name="Huang L.N."/>
            <person name="Li W.J."/>
            <person name="Jiang H.C."/>
            <person name="Dong H.L."/>
            <person name="Shu W.S."/>
        </authorList>
    </citation>
    <scope>NUCLEOTIDE SEQUENCE [LARGE SCALE GENOMIC DNA]</scope>
    <source>
        <strain evidence="1">AP3</strain>
    </source>
</reference>
<evidence type="ECO:0000313" key="1">
    <source>
        <dbReference type="EMBL" id="RZD14176.1"/>
    </source>
</evidence>
<organism evidence="1 2">
    <name type="scientific">Candidatus Acidulodesulfobacterium ferriphilum</name>
    <dbReference type="NCBI Taxonomy" id="2597223"/>
    <lineage>
        <taxon>Bacteria</taxon>
        <taxon>Deltaproteobacteria</taxon>
        <taxon>Candidatus Acidulodesulfobacterales</taxon>
        <taxon>Candidatus Acidulodesulfobacterium</taxon>
    </lineage>
</organism>
<name>A0A519BAC4_9DELT</name>
<accession>A0A519BAC4</accession>
<dbReference type="EMBL" id="SGBD01000004">
    <property type="protein sequence ID" value="RZD14176.1"/>
    <property type="molecule type" value="Genomic_DNA"/>
</dbReference>
<proteinExistence type="predicted"/>
<sequence length="143" mass="16458">MKKKRAGNAAWKNFKKLPLIVSLIFITGIAVSGCAAVTKPTPPPLSITQIVSMCKNHVPQKEIIDRLRASGEIFYLNAGEIIKLHKQGVCPNVLNYMLKTGIRAREERAAIRGARRRWLWYNRQWYFGPPFGPWICPCPYWRY</sequence>
<comment type="caution">
    <text evidence="1">The sequence shown here is derived from an EMBL/GenBank/DDBJ whole genome shotgun (WGS) entry which is preliminary data.</text>
</comment>
<dbReference type="PROSITE" id="PS51257">
    <property type="entry name" value="PROKAR_LIPOPROTEIN"/>
    <property type="match status" value="1"/>
</dbReference>
<gene>
    <name evidence="1" type="ORF">EVJ47_08060</name>
</gene>
<protein>
    <submittedName>
        <fullName evidence="1">Uncharacterized protein</fullName>
    </submittedName>
</protein>
<dbReference type="AlphaFoldDB" id="A0A519BAC4"/>
<dbReference type="Proteomes" id="UP000320813">
    <property type="component" value="Unassembled WGS sequence"/>
</dbReference>
<evidence type="ECO:0000313" key="2">
    <source>
        <dbReference type="Proteomes" id="UP000320813"/>
    </source>
</evidence>